<dbReference type="RefSeq" id="WP_123575650.1">
    <property type="nucleotide sequence ID" value="NZ_RKHG01000001.1"/>
</dbReference>
<dbReference type="EMBL" id="RKHG01000001">
    <property type="protein sequence ID" value="ROR54595.1"/>
    <property type="molecule type" value="Genomic_DNA"/>
</dbReference>
<proteinExistence type="predicted"/>
<accession>A0A3N1ZUR2</accession>
<sequence>MSEPQNPYGQDPYRQYPVQGQEPTPLQQGWANPQSQPQQLSWAKPQPQHWGQVPPEPPQGSWPVTYQQPGGLVPTQPPPAKSTAKTVVGWILAVIAVIAVLTVLSMMSRAGQGQLQLVSPDPAYTFGTWIGILLTLVLPAWGGYRLLTSHRRAMEKWQREQGQLPPR</sequence>
<protein>
    <submittedName>
        <fullName evidence="3">Uncharacterized protein</fullName>
    </submittedName>
</protein>
<name>A0A3N1ZUR2_9ACTN</name>
<dbReference type="AlphaFoldDB" id="A0A3N1ZUR2"/>
<feature type="compositionally biased region" description="Polar residues" evidence="1">
    <location>
        <begin position="21"/>
        <end position="41"/>
    </location>
</feature>
<feature type="transmembrane region" description="Helical" evidence="2">
    <location>
        <begin position="126"/>
        <end position="147"/>
    </location>
</feature>
<evidence type="ECO:0000313" key="3">
    <source>
        <dbReference type="EMBL" id="ROR54595.1"/>
    </source>
</evidence>
<evidence type="ECO:0000313" key="4">
    <source>
        <dbReference type="Proteomes" id="UP000275749"/>
    </source>
</evidence>
<feature type="transmembrane region" description="Helical" evidence="2">
    <location>
        <begin position="87"/>
        <end position="106"/>
    </location>
</feature>
<keyword evidence="2" id="KW-0472">Membrane</keyword>
<evidence type="ECO:0000256" key="1">
    <source>
        <dbReference type="SAM" id="MobiDB-lite"/>
    </source>
</evidence>
<organism evidence="3 4">
    <name type="scientific">Luteococcus japonicus</name>
    <dbReference type="NCBI Taxonomy" id="33984"/>
    <lineage>
        <taxon>Bacteria</taxon>
        <taxon>Bacillati</taxon>
        <taxon>Actinomycetota</taxon>
        <taxon>Actinomycetes</taxon>
        <taxon>Propionibacteriales</taxon>
        <taxon>Propionibacteriaceae</taxon>
        <taxon>Luteococcus</taxon>
    </lineage>
</organism>
<comment type="caution">
    <text evidence="3">The sequence shown here is derived from an EMBL/GenBank/DDBJ whole genome shotgun (WGS) entry which is preliminary data.</text>
</comment>
<keyword evidence="2" id="KW-1133">Transmembrane helix</keyword>
<feature type="region of interest" description="Disordered" evidence="1">
    <location>
        <begin position="1"/>
        <end position="80"/>
    </location>
</feature>
<keyword evidence="2" id="KW-0812">Transmembrane</keyword>
<gene>
    <name evidence="3" type="ORF">EDD41_1819</name>
</gene>
<dbReference type="Proteomes" id="UP000275749">
    <property type="component" value="Unassembled WGS sequence"/>
</dbReference>
<reference evidence="3 4" key="1">
    <citation type="submission" date="2018-11" db="EMBL/GenBank/DDBJ databases">
        <title>Sequencing the genomes of 1000 actinobacteria strains.</title>
        <authorList>
            <person name="Klenk H.-P."/>
        </authorList>
    </citation>
    <scope>NUCLEOTIDE SEQUENCE [LARGE SCALE GENOMIC DNA]</scope>
    <source>
        <strain evidence="3 4">DSM 10546</strain>
    </source>
</reference>
<evidence type="ECO:0000256" key="2">
    <source>
        <dbReference type="SAM" id="Phobius"/>
    </source>
</evidence>